<organism evidence="1 2">
    <name type="scientific">Parasedimentitalea psychrophila</name>
    <dbReference type="NCBI Taxonomy" id="2997337"/>
    <lineage>
        <taxon>Bacteria</taxon>
        <taxon>Pseudomonadati</taxon>
        <taxon>Pseudomonadota</taxon>
        <taxon>Alphaproteobacteria</taxon>
        <taxon>Rhodobacterales</taxon>
        <taxon>Paracoccaceae</taxon>
        <taxon>Parasedimentitalea</taxon>
    </lineage>
</organism>
<dbReference type="InterPro" id="IPR011009">
    <property type="entry name" value="Kinase-like_dom_sf"/>
</dbReference>
<sequence length="277" mass="30071">MTDGLAAIMARWQLTSPENLSKTPIAQLWRVRQANGTLAVLKVYRQASRGNEAAGAALLNAWSKKGAVRIFKDSRSALLMEWLDGPSLGDIARAGDAPRADQLLCDTARCLHHHPVSALPDLCALEEVFVPLLVLGIALDCHPNLRQDMLRATELARQLLAHQPPPVPLHGDLHHDNIILTSSGPQAFDAKGYIGDPAFELANALRHPKGLPALVRNQDRITEVTKRFAEALKVPPLRLAQWAAAKCALSIAYRAKGMLSQDDEADLLALLLAQAGQ</sequence>
<proteinExistence type="predicted"/>
<keyword evidence="2" id="KW-1185">Reference proteome</keyword>
<dbReference type="GO" id="GO:0016773">
    <property type="term" value="F:phosphotransferase activity, alcohol group as acceptor"/>
    <property type="evidence" value="ECO:0007669"/>
    <property type="project" value="InterPro"/>
</dbReference>
<protein>
    <submittedName>
        <fullName evidence="1">Aminoglycoside phosphotransferase family protein</fullName>
    </submittedName>
</protein>
<dbReference type="SUPFAM" id="SSF56112">
    <property type="entry name" value="Protein kinase-like (PK-like)"/>
    <property type="match status" value="1"/>
</dbReference>
<name>A0A9Y2L0E3_9RHOB</name>
<evidence type="ECO:0000313" key="2">
    <source>
        <dbReference type="Proteomes" id="UP001238334"/>
    </source>
</evidence>
<dbReference type="EMBL" id="CP127247">
    <property type="protein sequence ID" value="WIY25087.1"/>
    <property type="molecule type" value="Genomic_DNA"/>
</dbReference>
<accession>A0A9Y2L0E3</accession>
<gene>
    <name evidence="1" type="ORF">QPJ95_21785</name>
</gene>
<dbReference type="RefSeq" id="WP_270919876.1">
    <property type="nucleotide sequence ID" value="NZ_CP127247.1"/>
</dbReference>
<dbReference type="AlphaFoldDB" id="A0A9Y2L0E3"/>
<evidence type="ECO:0000313" key="1">
    <source>
        <dbReference type="EMBL" id="WIY25087.1"/>
    </source>
</evidence>
<reference evidence="1 2" key="1">
    <citation type="submission" date="2023-06" db="EMBL/GenBank/DDBJ databases">
        <title>Parasedimentitalea psychrophila sp. nov., a psychrophilic bacterium isolated from deep-sea sediment.</title>
        <authorList>
            <person name="Li A."/>
        </authorList>
    </citation>
    <scope>NUCLEOTIDE SEQUENCE [LARGE SCALE GENOMIC DNA]</scope>
    <source>
        <strain evidence="1 2">QS115</strain>
    </source>
</reference>
<dbReference type="Gene3D" id="1.10.510.10">
    <property type="entry name" value="Transferase(Phosphotransferase) domain 1"/>
    <property type="match status" value="1"/>
</dbReference>
<dbReference type="KEGG" id="ppso:QPJ95_21785"/>
<dbReference type="GO" id="GO:0019748">
    <property type="term" value="P:secondary metabolic process"/>
    <property type="evidence" value="ECO:0007669"/>
    <property type="project" value="InterPro"/>
</dbReference>
<dbReference type="InterPro" id="IPR006748">
    <property type="entry name" value="NH2Glyco/OHUrea_AB-resist_kin"/>
</dbReference>
<dbReference type="Proteomes" id="UP001238334">
    <property type="component" value="Chromosome"/>
</dbReference>
<dbReference type="Pfam" id="PF04655">
    <property type="entry name" value="APH_6_hur"/>
    <property type="match status" value="1"/>
</dbReference>